<reference evidence="8 9" key="1">
    <citation type="submission" date="2017-09" db="EMBL/GenBank/DDBJ databases">
        <title>Genome sequencing of Besnoitia besnoiti strain Bb-Ger1.</title>
        <authorList>
            <person name="Schares G."/>
            <person name="Venepally P."/>
            <person name="Lorenzi H.A."/>
        </authorList>
    </citation>
    <scope>NUCLEOTIDE SEQUENCE [LARGE SCALE GENOMIC DNA]</scope>
    <source>
        <strain evidence="8 9">Bb-Ger1</strain>
    </source>
</reference>
<comment type="caution">
    <text evidence="8">The sequence shown here is derived from an EMBL/GenBank/DDBJ whole genome shotgun (WGS) entry which is preliminary data.</text>
</comment>
<dbReference type="RefSeq" id="XP_029215487.1">
    <property type="nucleotide sequence ID" value="XM_029361587.1"/>
</dbReference>
<evidence type="ECO:0000256" key="6">
    <source>
        <dbReference type="SAM" id="MobiDB-lite"/>
    </source>
</evidence>
<keyword evidence="4 7" id="KW-1133">Transmembrane helix</keyword>
<feature type="compositionally biased region" description="Basic and acidic residues" evidence="6">
    <location>
        <begin position="249"/>
        <end position="261"/>
    </location>
</feature>
<evidence type="ECO:0000256" key="1">
    <source>
        <dbReference type="ARBA" id="ARBA00004141"/>
    </source>
</evidence>
<dbReference type="EMBL" id="NWUJ01000015">
    <property type="protein sequence ID" value="PFH31478.1"/>
    <property type="molecule type" value="Genomic_DNA"/>
</dbReference>
<feature type="region of interest" description="Disordered" evidence="6">
    <location>
        <begin position="373"/>
        <end position="407"/>
    </location>
</feature>
<feature type="transmembrane region" description="Helical" evidence="7">
    <location>
        <begin position="605"/>
        <end position="626"/>
    </location>
</feature>
<dbReference type="OrthoDB" id="442680at2759"/>
<evidence type="ECO:0000256" key="3">
    <source>
        <dbReference type="ARBA" id="ARBA00022692"/>
    </source>
</evidence>
<evidence type="ECO:0000313" key="8">
    <source>
        <dbReference type="EMBL" id="PFH31478.1"/>
    </source>
</evidence>
<feature type="compositionally biased region" description="Basic and acidic residues" evidence="6">
    <location>
        <begin position="111"/>
        <end position="121"/>
    </location>
</feature>
<dbReference type="Proteomes" id="UP000224006">
    <property type="component" value="Unassembled WGS sequence"/>
</dbReference>
<dbReference type="GO" id="GO:0015085">
    <property type="term" value="F:calcium ion transmembrane transporter activity"/>
    <property type="evidence" value="ECO:0007669"/>
    <property type="project" value="TreeGrafter"/>
</dbReference>
<feature type="compositionally biased region" description="Low complexity" evidence="6">
    <location>
        <begin position="375"/>
        <end position="389"/>
    </location>
</feature>
<dbReference type="KEGG" id="bbes:BESB_029130"/>
<feature type="transmembrane region" description="Helical" evidence="7">
    <location>
        <begin position="579"/>
        <end position="599"/>
    </location>
</feature>
<proteinExistence type="inferred from homology"/>
<keyword evidence="5 7" id="KW-0472">Membrane</keyword>
<dbReference type="AlphaFoldDB" id="A0A2A9LYG4"/>
<feature type="transmembrane region" description="Helical" evidence="7">
    <location>
        <begin position="348"/>
        <end position="367"/>
    </location>
</feature>
<feature type="transmembrane region" description="Helical" evidence="7">
    <location>
        <begin position="304"/>
        <end position="328"/>
    </location>
</feature>
<gene>
    <name evidence="8" type="ORF">BESB_029130</name>
</gene>
<dbReference type="GO" id="GO:0005384">
    <property type="term" value="F:manganese ion transmembrane transporter activity"/>
    <property type="evidence" value="ECO:0007669"/>
    <property type="project" value="TreeGrafter"/>
</dbReference>
<evidence type="ECO:0000256" key="4">
    <source>
        <dbReference type="ARBA" id="ARBA00022989"/>
    </source>
</evidence>
<organism evidence="8 9">
    <name type="scientific">Besnoitia besnoiti</name>
    <name type="common">Apicomplexan protozoan</name>
    <dbReference type="NCBI Taxonomy" id="94643"/>
    <lineage>
        <taxon>Eukaryota</taxon>
        <taxon>Sar</taxon>
        <taxon>Alveolata</taxon>
        <taxon>Apicomplexa</taxon>
        <taxon>Conoidasida</taxon>
        <taxon>Coccidia</taxon>
        <taxon>Eucoccidiorida</taxon>
        <taxon>Eimeriorina</taxon>
        <taxon>Sarcocystidae</taxon>
        <taxon>Besnoitia</taxon>
    </lineage>
</organism>
<evidence type="ECO:0000256" key="5">
    <source>
        <dbReference type="ARBA" id="ARBA00023136"/>
    </source>
</evidence>
<dbReference type="VEuPathDB" id="ToxoDB:BESB_029130"/>
<comment type="subcellular location">
    <subcellularLocation>
        <location evidence="1">Membrane</location>
        <topology evidence="1">Multi-pass membrane protein</topology>
    </subcellularLocation>
</comment>
<feature type="region of interest" description="Disordered" evidence="6">
    <location>
        <begin position="157"/>
        <end position="261"/>
    </location>
</feature>
<evidence type="ECO:0000313" key="9">
    <source>
        <dbReference type="Proteomes" id="UP000224006"/>
    </source>
</evidence>
<comment type="similarity">
    <text evidence="2">Belongs to the GDT1 family.</text>
</comment>
<sequence>MALQPTAAVAPLWRGRRRMLSGYALVSVLAFSLALSSQRAWRVEGHIHGALEHFDSFSFDDMPQQTFCEWLEAEGAGALSAYLGGQTTLRLLASLCASTAQAAAGALAQRGGEEREREERRTKRRQQPCLERRAWRRVGASGVDARLTVRMMTSALSRRLSTAPDVTLPPKPPAPEHRAATASADEDERAFEGGETESAAQEPSPEPPARASTRDAPKRGGNSKSRRKRRQRKRQTDAASAASPSGPTRGEEEVPEGGKEDGARYSFRSFASSLLSAISITVATELGDRTFFLAALLSIKYSKALVFVGTCLALFLMTAFSTGLGRALHYAPDVPFLKKYVGDLPLDAWLSAVLLFFFAALHLQSLWNSQERASESTSPSSSPSTSRASVGAAPLTPDSGSRKPQRELLPTSACGYLPPWCAAAAGAAGEREPSGGDRWPQVDSRDSLEGEESWPVGKTGRVRSDEPHELADGGKRPGGQRRHAEHEVMDENFAEAEEEVERIQYTRLGVHPSSLKVLWEVFLIIGAAEVGDKSMIATVTLSTTQNPIGVFIGRLFFYRIMLTPQPVAQMLEANRQRSCLGHAAVTLLAVVAGMMFQGRLSERCMNIGCGFLFLGFGFLALGEALARS</sequence>
<keyword evidence="3 7" id="KW-0812">Transmembrane</keyword>
<dbReference type="GO" id="GO:0005794">
    <property type="term" value="C:Golgi apparatus"/>
    <property type="evidence" value="ECO:0007669"/>
    <property type="project" value="TreeGrafter"/>
</dbReference>
<keyword evidence="9" id="KW-1185">Reference proteome</keyword>
<dbReference type="GO" id="GO:0032468">
    <property type="term" value="P:Golgi calcium ion homeostasis"/>
    <property type="evidence" value="ECO:0007669"/>
    <property type="project" value="TreeGrafter"/>
</dbReference>
<feature type="region of interest" description="Disordered" evidence="6">
    <location>
        <begin position="427"/>
        <end position="485"/>
    </location>
</feature>
<accession>A0A2A9LYG4</accession>
<evidence type="ECO:0000256" key="7">
    <source>
        <dbReference type="SAM" id="Phobius"/>
    </source>
</evidence>
<dbReference type="GeneID" id="40307965"/>
<dbReference type="PANTHER" id="PTHR12608:SF6">
    <property type="entry name" value="PROTEIN PAM71, CHLOROPLASTIC"/>
    <property type="match status" value="1"/>
</dbReference>
<dbReference type="GO" id="GO:0016020">
    <property type="term" value="C:membrane"/>
    <property type="evidence" value="ECO:0007669"/>
    <property type="project" value="UniProtKB-SubCell"/>
</dbReference>
<dbReference type="Pfam" id="PF01169">
    <property type="entry name" value="GDT1"/>
    <property type="match status" value="2"/>
</dbReference>
<name>A0A2A9LYG4_BESBE</name>
<evidence type="ECO:0000256" key="2">
    <source>
        <dbReference type="ARBA" id="ARBA00009190"/>
    </source>
</evidence>
<protein>
    <recommendedName>
        <fullName evidence="10">Transmembrane protein</fullName>
    </recommendedName>
</protein>
<feature type="compositionally biased region" description="Basic residues" evidence="6">
    <location>
        <begin position="224"/>
        <end position="233"/>
    </location>
</feature>
<feature type="compositionally biased region" description="Basic and acidic residues" evidence="6">
    <location>
        <begin position="462"/>
        <end position="475"/>
    </location>
</feature>
<dbReference type="GO" id="GO:0032472">
    <property type="term" value="P:Golgi calcium ion transport"/>
    <property type="evidence" value="ECO:0007669"/>
    <property type="project" value="TreeGrafter"/>
</dbReference>
<evidence type="ECO:0008006" key="10">
    <source>
        <dbReference type="Google" id="ProtNLM"/>
    </source>
</evidence>
<dbReference type="PANTHER" id="PTHR12608">
    <property type="entry name" value="TRANSMEMBRANE PROTEIN HTP-1 RELATED"/>
    <property type="match status" value="1"/>
</dbReference>
<dbReference type="STRING" id="94643.A0A2A9LYG4"/>
<dbReference type="InterPro" id="IPR001727">
    <property type="entry name" value="GDT1-like"/>
</dbReference>
<feature type="region of interest" description="Disordered" evidence="6">
    <location>
        <begin position="108"/>
        <end position="127"/>
    </location>
</feature>